<accession>A0A915HZI7</accession>
<evidence type="ECO:0000256" key="3">
    <source>
        <dbReference type="ARBA" id="ARBA00022679"/>
    </source>
</evidence>
<keyword evidence="3 6" id="KW-0808">Transferase</keyword>
<dbReference type="PANTHER" id="PTHR14453">
    <property type="entry name" value="PARP/ZINC FINGER CCCH TYPE DOMAIN CONTAINING PROTEIN"/>
    <property type="match status" value="1"/>
</dbReference>
<dbReference type="EC" id="2.4.2.-" evidence="6"/>
<evidence type="ECO:0000256" key="4">
    <source>
        <dbReference type="ARBA" id="ARBA00023027"/>
    </source>
</evidence>
<evidence type="ECO:0000256" key="6">
    <source>
        <dbReference type="RuleBase" id="RU362114"/>
    </source>
</evidence>
<evidence type="ECO:0000313" key="8">
    <source>
        <dbReference type="Proteomes" id="UP000887565"/>
    </source>
</evidence>
<proteinExistence type="predicted"/>
<dbReference type="InterPro" id="IPR052056">
    <property type="entry name" value="Mono-ARTD/PARP"/>
</dbReference>
<dbReference type="PANTHER" id="PTHR14453:SF67">
    <property type="entry name" value="POLY [ADP-RIBOSE] POLYMERASE"/>
    <property type="match status" value="1"/>
</dbReference>
<dbReference type="GO" id="GO:0010629">
    <property type="term" value="P:negative regulation of gene expression"/>
    <property type="evidence" value="ECO:0007669"/>
    <property type="project" value="TreeGrafter"/>
</dbReference>
<evidence type="ECO:0000256" key="1">
    <source>
        <dbReference type="ARBA" id="ARBA00004123"/>
    </source>
</evidence>
<dbReference type="GO" id="GO:0003714">
    <property type="term" value="F:transcription corepressor activity"/>
    <property type="evidence" value="ECO:0007669"/>
    <property type="project" value="TreeGrafter"/>
</dbReference>
<dbReference type="SUPFAM" id="SSF56399">
    <property type="entry name" value="ADP-ribosylation"/>
    <property type="match status" value="1"/>
</dbReference>
<keyword evidence="8" id="KW-1185">Reference proteome</keyword>
<evidence type="ECO:0000313" key="9">
    <source>
        <dbReference type="WBParaSite" id="nRc.2.0.1.t07295-RA"/>
    </source>
</evidence>
<dbReference type="InterPro" id="IPR012317">
    <property type="entry name" value="Poly(ADP-ribose)pol_cat_dom"/>
</dbReference>
<evidence type="ECO:0000259" key="7">
    <source>
        <dbReference type="PROSITE" id="PS51059"/>
    </source>
</evidence>
<dbReference type="Proteomes" id="UP000887565">
    <property type="component" value="Unplaced"/>
</dbReference>
<evidence type="ECO:0000256" key="2">
    <source>
        <dbReference type="ARBA" id="ARBA00022676"/>
    </source>
</evidence>
<dbReference type="GO" id="GO:0005737">
    <property type="term" value="C:cytoplasm"/>
    <property type="evidence" value="ECO:0007669"/>
    <property type="project" value="TreeGrafter"/>
</dbReference>
<dbReference type="Gene3D" id="3.90.228.10">
    <property type="match status" value="1"/>
</dbReference>
<dbReference type="WBParaSite" id="nRc.2.0.1.t07295-RA">
    <property type="protein sequence ID" value="nRc.2.0.1.t07295-RA"/>
    <property type="gene ID" value="nRc.2.0.1.g07295"/>
</dbReference>
<name>A0A915HZI7_ROMCU</name>
<evidence type="ECO:0000256" key="5">
    <source>
        <dbReference type="ARBA" id="ARBA00023242"/>
    </source>
</evidence>
<protein>
    <recommendedName>
        <fullName evidence="6">Poly [ADP-ribose] polymerase</fullName>
        <shortName evidence="6">PARP</shortName>
        <ecNumber evidence="6">2.4.2.-</ecNumber>
    </recommendedName>
</protein>
<sequence>SYTFLDNIPLEWDWQEGDNIENATYNLVRLNSDSEEYRTVRNAALQTSPNLAISQIERVENPTRFQQYALAKKQVEKIVRDGHPCERMLFHGTAPDRVPGICAGCFDRSLSGVNGD</sequence>
<dbReference type="AlphaFoldDB" id="A0A915HZI7"/>
<dbReference type="GO" id="GO:0003950">
    <property type="term" value="F:NAD+ poly-ADP-ribosyltransferase activity"/>
    <property type="evidence" value="ECO:0007669"/>
    <property type="project" value="UniProtKB-UniRule"/>
</dbReference>
<keyword evidence="5" id="KW-0539">Nucleus</keyword>
<reference evidence="9" key="1">
    <citation type="submission" date="2022-11" db="UniProtKB">
        <authorList>
            <consortium name="WormBaseParasite"/>
        </authorList>
    </citation>
    <scope>IDENTIFICATION</scope>
</reference>
<keyword evidence="2 6" id="KW-0328">Glycosyltransferase</keyword>
<organism evidence="8 9">
    <name type="scientific">Romanomermis culicivorax</name>
    <name type="common">Nematode worm</name>
    <dbReference type="NCBI Taxonomy" id="13658"/>
    <lineage>
        <taxon>Eukaryota</taxon>
        <taxon>Metazoa</taxon>
        <taxon>Ecdysozoa</taxon>
        <taxon>Nematoda</taxon>
        <taxon>Enoplea</taxon>
        <taxon>Dorylaimia</taxon>
        <taxon>Mermithida</taxon>
        <taxon>Mermithoidea</taxon>
        <taxon>Mermithidae</taxon>
        <taxon>Romanomermis</taxon>
    </lineage>
</organism>
<dbReference type="Pfam" id="PF00644">
    <property type="entry name" value="PARP"/>
    <property type="match status" value="1"/>
</dbReference>
<dbReference type="PROSITE" id="PS51059">
    <property type="entry name" value="PARP_CATALYTIC"/>
    <property type="match status" value="1"/>
</dbReference>
<dbReference type="GO" id="GO:0005634">
    <property type="term" value="C:nucleus"/>
    <property type="evidence" value="ECO:0007669"/>
    <property type="project" value="UniProtKB-SubCell"/>
</dbReference>
<feature type="domain" description="PARP catalytic" evidence="7">
    <location>
        <begin position="8"/>
        <end position="116"/>
    </location>
</feature>
<keyword evidence="4 6" id="KW-0520">NAD</keyword>
<dbReference type="OMA" id="EMEYIFP"/>
<comment type="subcellular location">
    <subcellularLocation>
        <location evidence="1">Nucleus</location>
    </subcellularLocation>
</comment>